<dbReference type="VEuPathDB" id="ToxoDB:CSUI_008667"/>
<evidence type="ECO:0000256" key="1">
    <source>
        <dbReference type="SAM" id="MobiDB-lite"/>
    </source>
</evidence>
<gene>
    <name evidence="3" type="ORF">CSUI_008667</name>
</gene>
<protein>
    <submittedName>
        <fullName evidence="3">Uncharacterized protein</fullName>
    </submittedName>
</protein>
<proteinExistence type="predicted"/>
<accession>A0A2C6KLK6</accession>
<feature type="region of interest" description="Disordered" evidence="1">
    <location>
        <begin position="1"/>
        <end position="28"/>
    </location>
</feature>
<comment type="caution">
    <text evidence="3">The sequence shown here is derived from an EMBL/GenBank/DDBJ whole genome shotgun (WGS) entry which is preliminary data.</text>
</comment>
<feature type="non-terminal residue" evidence="3">
    <location>
        <position position="1"/>
    </location>
</feature>
<keyword evidence="2" id="KW-1133">Transmembrane helix</keyword>
<feature type="transmembrane region" description="Helical" evidence="2">
    <location>
        <begin position="47"/>
        <end position="68"/>
    </location>
</feature>
<evidence type="ECO:0000313" key="4">
    <source>
        <dbReference type="Proteomes" id="UP000221165"/>
    </source>
</evidence>
<dbReference type="EMBL" id="MIGC01004910">
    <property type="protein sequence ID" value="PHJ17508.1"/>
    <property type="molecule type" value="Genomic_DNA"/>
</dbReference>
<evidence type="ECO:0000256" key="2">
    <source>
        <dbReference type="SAM" id="Phobius"/>
    </source>
</evidence>
<dbReference type="RefSeq" id="XP_067919227.1">
    <property type="nucleotide sequence ID" value="XM_068068794.1"/>
</dbReference>
<dbReference type="GeneID" id="94432005"/>
<name>A0A2C6KLK6_9APIC</name>
<evidence type="ECO:0000313" key="3">
    <source>
        <dbReference type="EMBL" id="PHJ17508.1"/>
    </source>
</evidence>
<dbReference type="Proteomes" id="UP000221165">
    <property type="component" value="Unassembled WGS sequence"/>
</dbReference>
<organism evidence="3 4">
    <name type="scientific">Cystoisospora suis</name>
    <dbReference type="NCBI Taxonomy" id="483139"/>
    <lineage>
        <taxon>Eukaryota</taxon>
        <taxon>Sar</taxon>
        <taxon>Alveolata</taxon>
        <taxon>Apicomplexa</taxon>
        <taxon>Conoidasida</taxon>
        <taxon>Coccidia</taxon>
        <taxon>Eucoccidiorida</taxon>
        <taxon>Eimeriorina</taxon>
        <taxon>Sarcocystidae</taxon>
        <taxon>Cystoisospora</taxon>
    </lineage>
</organism>
<reference evidence="3 4" key="1">
    <citation type="journal article" date="2017" name="Int. J. Parasitol.">
        <title>The genome of the protozoan parasite Cystoisospora suis and a reverse vaccinology approach to identify vaccine candidates.</title>
        <authorList>
            <person name="Palmieri N."/>
            <person name="Shrestha A."/>
            <person name="Ruttkowski B."/>
            <person name="Beck T."/>
            <person name="Vogl C."/>
            <person name="Tomley F."/>
            <person name="Blake D.P."/>
            <person name="Joachim A."/>
        </authorList>
    </citation>
    <scope>NUCLEOTIDE SEQUENCE [LARGE SCALE GENOMIC DNA]</scope>
    <source>
        <strain evidence="3 4">Wien I</strain>
    </source>
</reference>
<keyword evidence="4" id="KW-1185">Reference proteome</keyword>
<keyword evidence="2" id="KW-0472">Membrane</keyword>
<dbReference type="AlphaFoldDB" id="A0A2C6KLK6"/>
<sequence>ATSSEHSHLRSPKRERRSKGGDLGPVRRSSRLRDIAAASSPSSSSSILVFSSFIFSDLLVFFAFLSYVSDGCHPSGLL</sequence>
<keyword evidence="2" id="KW-0812">Transmembrane</keyword>